<feature type="compositionally biased region" description="Basic and acidic residues" evidence="1">
    <location>
        <begin position="45"/>
        <end position="66"/>
    </location>
</feature>
<dbReference type="Proteomes" id="UP000235392">
    <property type="component" value="Unassembled WGS sequence"/>
</dbReference>
<dbReference type="EMBL" id="PGCI01000279">
    <property type="protein sequence ID" value="PLW31050.1"/>
    <property type="molecule type" value="Genomic_DNA"/>
</dbReference>
<name>A0A2N5TZW9_9BASI</name>
<feature type="compositionally biased region" description="Polar residues" evidence="1">
    <location>
        <begin position="104"/>
        <end position="116"/>
    </location>
</feature>
<evidence type="ECO:0000313" key="3">
    <source>
        <dbReference type="Proteomes" id="UP000235392"/>
    </source>
</evidence>
<accession>A0A2N5TZW9</accession>
<proteinExistence type="predicted"/>
<evidence type="ECO:0000256" key="1">
    <source>
        <dbReference type="SAM" id="MobiDB-lite"/>
    </source>
</evidence>
<evidence type="ECO:0000313" key="2">
    <source>
        <dbReference type="EMBL" id="PLW31050.1"/>
    </source>
</evidence>
<gene>
    <name evidence="2" type="ORF">PCASD_16043</name>
</gene>
<sequence length="116" mass="12773">MQFFIVSHLHLSSPRKTVDTFFASYRLKAGSITMSGSRRKAPKAKMTDNERVETPEIRSSPHDDLSPAKQTIAPPCVSAPRPESPPIRQTAALGRLKTKLDAWSQPSTKSPTDTTP</sequence>
<dbReference type="AlphaFoldDB" id="A0A2N5TZW9"/>
<reference evidence="2 3" key="1">
    <citation type="submission" date="2017-11" db="EMBL/GenBank/DDBJ databases">
        <title>De novo assembly and phasing of dikaryotic genomes from two isolates of Puccinia coronata f. sp. avenae, the causal agent of oat crown rust.</title>
        <authorList>
            <person name="Miller M.E."/>
            <person name="Zhang Y."/>
            <person name="Omidvar V."/>
            <person name="Sperschneider J."/>
            <person name="Schwessinger B."/>
            <person name="Raley C."/>
            <person name="Palmer J.M."/>
            <person name="Garnica D."/>
            <person name="Upadhyaya N."/>
            <person name="Rathjen J."/>
            <person name="Taylor J.M."/>
            <person name="Park R.F."/>
            <person name="Dodds P.N."/>
            <person name="Hirsch C.D."/>
            <person name="Kianian S.F."/>
            <person name="Figueroa M."/>
        </authorList>
    </citation>
    <scope>NUCLEOTIDE SEQUENCE [LARGE SCALE GENOMIC DNA]</scope>
    <source>
        <strain evidence="2">12SD80</strain>
    </source>
</reference>
<organism evidence="2 3">
    <name type="scientific">Puccinia coronata f. sp. avenae</name>
    <dbReference type="NCBI Taxonomy" id="200324"/>
    <lineage>
        <taxon>Eukaryota</taxon>
        <taxon>Fungi</taxon>
        <taxon>Dikarya</taxon>
        <taxon>Basidiomycota</taxon>
        <taxon>Pucciniomycotina</taxon>
        <taxon>Pucciniomycetes</taxon>
        <taxon>Pucciniales</taxon>
        <taxon>Pucciniaceae</taxon>
        <taxon>Puccinia</taxon>
    </lineage>
</organism>
<protein>
    <submittedName>
        <fullName evidence="2">Uncharacterized protein</fullName>
    </submittedName>
</protein>
<feature type="region of interest" description="Disordered" evidence="1">
    <location>
        <begin position="32"/>
        <end position="86"/>
    </location>
</feature>
<comment type="caution">
    <text evidence="2">The sequence shown here is derived from an EMBL/GenBank/DDBJ whole genome shotgun (WGS) entry which is preliminary data.</text>
</comment>
<feature type="region of interest" description="Disordered" evidence="1">
    <location>
        <begin position="97"/>
        <end position="116"/>
    </location>
</feature>